<dbReference type="Proteomes" id="UP000326289">
    <property type="component" value="Unassembled WGS sequence"/>
</dbReference>
<reference evidence="1 2" key="1">
    <citation type="submission" date="2019-04" db="EMBL/GenBank/DDBJ databases">
        <title>Fungal friends and foes A comparative genomics study of 23 Aspergillus species from section Flavi.</title>
        <authorList>
            <consortium name="DOE Joint Genome Institute"/>
            <person name="Kjaerbolling I."/>
            <person name="Vesth T.C."/>
            <person name="Frisvad J.C."/>
            <person name="Nybo J.L."/>
            <person name="Theobald S."/>
            <person name="Kildgaard S."/>
            <person name="Petersen T.I."/>
            <person name="Kuo A."/>
            <person name="Sato A."/>
            <person name="Lyhne E.K."/>
            <person name="Kogle M.E."/>
            <person name="Wiebenga A."/>
            <person name="Kun R.S."/>
            <person name="Lubbers R.J."/>
            <person name="Makela M.R."/>
            <person name="Barry K."/>
            <person name="Chovatia M."/>
            <person name="Clum A."/>
            <person name="Daum C."/>
            <person name="Haridas S."/>
            <person name="He G."/>
            <person name="LaButti K."/>
            <person name="Lipzen A."/>
            <person name="Mondo S."/>
            <person name="Pangilinan J."/>
            <person name="Riley R."/>
            <person name="Salamov A."/>
            <person name="Simmons B.A."/>
            <person name="Magnuson J.K."/>
            <person name="Henrissat B."/>
            <person name="Mortensen U.H."/>
            <person name="Larsen T.O."/>
            <person name="De vries R.P."/>
            <person name="Grigoriev I.V."/>
            <person name="Machida M."/>
            <person name="Baker S.E."/>
            <person name="Andersen M.R."/>
        </authorList>
    </citation>
    <scope>NUCLEOTIDE SEQUENCE [LARGE SCALE GENOMIC DNA]</scope>
    <source>
        <strain evidence="1 2">CBS 117635</strain>
    </source>
</reference>
<evidence type="ECO:0000313" key="1">
    <source>
        <dbReference type="EMBL" id="KAB8277627.1"/>
    </source>
</evidence>
<dbReference type="AlphaFoldDB" id="A0A5N6JIP4"/>
<accession>A0A5N6JIP4</accession>
<name>A0A5N6JIP4_9EURO</name>
<proteinExistence type="predicted"/>
<sequence length="84" mass="9691">MLNFIPNCIVPHQVLYEPNKNTNKPPTKLIHATNSKEIHAHTLPSKTKPQRISYWRNNHHKENHIQKGTPLVGRLPITLSQTKT</sequence>
<dbReference type="EMBL" id="ML732771">
    <property type="protein sequence ID" value="KAB8277627.1"/>
    <property type="molecule type" value="Genomic_DNA"/>
</dbReference>
<protein>
    <submittedName>
        <fullName evidence="1">Uncharacterized protein</fullName>
    </submittedName>
</protein>
<evidence type="ECO:0000313" key="2">
    <source>
        <dbReference type="Proteomes" id="UP000326289"/>
    </source>
</evidence>
<gene>
    <name evidence="1" type="ORF">BDV30DRAFT_204789</name>
</gene>
<organism evidence="1 2">
    <name type="scientific">Aspergillus minisclerotigenes</name>
    <dbReference type="NCBI Taxonomy" id="656917"/>
    <lineage>
        <taxon>Eukaryota</taxon>
        <taxon>Fungi</taxon>
        <taxon>Dikarya</taxon>
        <taxon>Ascomycota</taxon>
        <taxon>Pezizomycotina</taxon>
        <taxon>Eurotiomycetes</taxon>
        <taxon>Eurotiomycetidae</taxon>
        <taxon>Eurotiales</taxon>
        <taxon>Aspergillaceae</taxon>
        <taxon>Aspergillus</taxon>
        <taxon>Aspergillus subgen. Circumdati</taxon>
    </lineage>
</organism>
<keyword evidence="2" id="KW-1185">Reference proteome</keyword>